<dbReference type="EMBL" id="JBJYXY010000001">
    <property type="protein sequence ID" value="MFN2977343.1"/>
    <property type="molecule type" value="Genomic_DNA"/>
</dbReference>
<keyword evidence="2" id="KW-1185">Reference proteome</keyword>
<gene>
    <name evidence="1" type="ORF">ACK2TP_16350</name>
</gene>
<name>A0ABW9KPP2_9BACT</name>
<dbReference type="CDD" id="cd03143">
    <property type="entry name" value="A4_beta-galactosidase_middle_domain"/>
    <property type="match status" value="1"/>
</dbReference>
<dbReference type="Proteomes" id="UP001634747">
    <property type="component" value="Unassembled WGS sequence"/>
</dbReference>
<reference evidence="1 2" key="1">
    <citation type="submission" date="2024-12" db="EMBL/GenBank/DDBJ databases">
        <authorList>
            <person name="Lee Y."/>
        </authorList>
    </citation>
    <scope>NUCLEOTIDE SEQUENCE [LARGE SCALE GENOMIC DNA]</scope>
    <source>
        <strain evidence="1 2">03SUJ4</strain>
    </source>
</reference>
<sequence length="742" mass="81045">MAVTAPQAQTATQAPAWLRLTMPTASTVASEWITPPPQYGPEPYYGLAGAAGTVTLDTVGHDLDTMHALGFRAVTLQWSTGTGTQYLSPEWFAFFRQVVAEAKRRDMRIWIVDDAGYPSGFAGGRFTREHPELRMQALVATRTEIRPGTSFDAPIPANLVAISAVSDAGETQTVPVQAAHAHWAAPATGTWTVVAVTHDFRTSPTRSDTNPSRAKDGSQSLEDYLDPAATAQYLQFTHEAYAKAVGDEFGKTILGFRGDEPDYSIGGLPWTPKFFDTFQRVKGYDVRPYLPALLARRDASHGQPAATIPVATPQQQRVRADYYDVFSRMFRDGFFAPQSEWCAAHGLAYQVHLNHEELQIDLAHSEGDYFRDFAPVQIPGVDAIWHQIGRDTVSDFPRFASSAAHVYGKPLAFTESFAAWRPEPDIALARYAINEQLVRGINLFEMMYYPATQTGTDRGGPPAYMRDAGFPALALYTRRLSYVLALGHPAAHVALLQPREALWTGDHRADDLFVSMERALSEQQIDFDIVDEDAVASGMRLERGSFVSQSGNRYSAILVPRAGLLPSAAAERLRRFAADGGKLIFLGDKPAGMAARNYRDAAAFPMASFASAPVIAVDLPPVPTPPQFPPATPPAPMPISPELAKVLRSADPHPAMELAKPDAAVRLLHRTLADADVFLLFNESSTEVTNRAVLHSPGTRVERWDAETASIAALQDAKPGANGLQVSLHLAPYEAELLVVRR</sequence>
<evidence type="ECO:0000313" key="2">
    <source>
        <dbReference type="Proteomes" id="UP001634747"/>
    </source>
</evidence>
<comment type="caution">
    <text evidence="1">The sequence shown here is derived from an EMBL/GenBank/DDBJ whole genome shotgun (WGS) entry which is preliminary data.</text>
</comment>
<dbReference type="RefSeq" id="WP_409446139.1">
    <property type="nucleotide sequence ID" value="NZ_JBJYXY010000001.1"/>
</dbReference>
<dbReference type="GO" id="GO:0016787">
    <property type="term" value="F:hydrolase activity"/>
    <property type="evidence" value="ECO:0007669"/>
    <property type="project" value="UniProtKB-KW"/>
</dbReference>
<evidence type="ECO:0000313" key="1">
    <source>
        <dbReference type="EMBL" id="MFN2977343.1"/>
    </source>
</evidence>
<dbReference type="PANTHER" id="PTHR36848">
    <property type="entry name" value="DNA-BINDING PROTEIN (PUTATIVE SECRETED PROTEIN)-RELATED"/>
    <property type="match status" value="1"/>
</dbReference>
<organism evidence="1 2">
    <name type="scientific">Terriglobus aquaticus</name>
    <dbReference type="NCBI Taxonomy" id="940139"/>
    <lineage>
        <taxon>Bacteria</taxon>
        <taxon>Pseudomonadati</taxon>
        <taxon>Acidobacteriota</taxon>
        <taxon>Terriglobia</taxon>
        <taxon>Terriglobales</taxon>
        <taxon>Acidobacteriaceae</taxon>
        <taxon>Terriglobus</taxon>
    </lineage>
</organism>
<proteinExistence type="predicted"/>
<accession>A0ABW9KPP2</accession>
<dbReference type="Pfam" id="PF17132">
    <property type="entry name" value="Glyco_hydro_106"/>
    <property type="match status" value="1"/>
</dbReference>
<dbReference type="Gene3D" id="3.40.50.880">
    <property type="match status" value="1"/>
</dbReference>
<dbReference type="PANTHER" id="PTHR36848:SF2">
    <property type="entry name" value="SECRETED PROTEIN"/>
    <property type="match status" value="1"/>
</dbReference>
<protein>
    <submittedName>
        <fullName evidence="1">Glycosyl hydrolase</fullName>
    </submittedName>
</protein>
<dbReference type="InterPro" id="IPR029062">
    <property type="entry name" value="Class_I_gatase-like"/>
</dbReference>
<dbReference type="InterPro" id="IPR053161">
    <property type="entry name" value="Ulvan_degrading_GH"/>
</dbReference>
<keyword evidence="1" id="KW-0378">Hydrolase</keyword>